<keyword evidence="5" id="KW-1185">Reference proteome</keyword>
<name>A0A9P6KNN5_9PLEO</name>
<accession>A0A9P6KNN5</accession>
<feature type="compositionally biased region" description="Polar residues" evidence="1">
    <location>
        <begin position="375"/>
        <end position="402"/>
    </location>
</feature>
<dbReference type="Pfam" id="PF17111">
    <property type="entry name" value="PigL_N"/>
    <property type="match status" value="1"/>
</dbReference>
<comment type="caution">
    <text evidence="4">The sequence shown here is derived from an EMBL/GenBank/DDBJ whole genome shotgun (WGS) entry which is preliminary data.</text>
</comment>
<evidence type="ECO:0000259" key="3">
    <source>
        <dbReference type="Pfam" id="PF17111"/>
    </source>
</evidence>
<feature type="signal peptide" evidence="2">
    <location>
        <begin position="1"/>
        <end position="18"/>
    </location>
</feature>
<protein>
    <recommendedName>
        <fullName evidence="3">Azaphilone pigments biosynthesis cluster protein L N-terminal domain-containing protein</fullName>
    </recommendedName>
</protein>
<organism evidence="4 5">
    <name type="scientific">Paraphaeosphaeria minitans</name>
    <dbReference type="NCBI Taxonomy" id="565426"/>
    <lineage>
        <taxon>Eukaryota</taxon>
        <taxon>Fungi</taxon>
        <taxon>Dikarya</taxon>
        <taxon>Ascomycota</taxon>
        <taxon>Pezizomycotina</taxon>
        <taxon>Dothideomycetes</taxon>
        <taxon>Pleosporomycetidae</taxon>
        <taxon>Pleosporales</taxon>
        <taxon>Massarineae</taxon>
        <taxon>Didymosphaeriaceae</taxon>
        <taxon>Paraphaeosphaeria</taxon>
    </lineage>
</organism>
<feature type="region of interest" description="Disordered" evidence="1">
    <location>
        <begin position="375"/>
        <end position="427"/>
    </location>
</feature>
<feature type="chain" id="PRO_5040175523" description="Azaphilone pigments biosynthesis cluster protein L N-terminal domain-containing protein" evidence="2">
    <location>
        <begin position="19"/>
        <end position="427"/>
    </location>
</feature>
<sequence length="427" mass="47606">MADPVSLASGLLALVIFAHKSCVTLYTTIQSFKTQPKRVRDLVDELGELVGILESLTDTVKSQPDAHLSALELPIQRCGNACEEFLQELQKCCQRSGDDRRSFRDWAKLRYMGDDINDFKDSLAAYKSTIVIALTDVQLRNSSVTLERLEGYKDLIRTATNDLEARLENVDAKLESLLARTVTSSETAELHRIKDERLSTQRCLTICAQLSELIDQVQPTLAYSASRDSDATPEKITIDGIQQCKTSIEQTTARLERRMQEILDRMIQMPAVAQHEDTEYLARLREEWSTARQCRDICSKADQHLQENISVIDNHATGDEAVQFLVSNSQKTIHGKNRGYGDFIRQLGGHLSDQSIQKVSGDFLQMSLRRSEVKVSTTHDGASINSSHTNEGATNWQPQYGSGRTLKAEPRPDVAVSQGSSSRGGSD</sequence>
<evidence type="ECO:0000256" key="2">
    <source>
        <dbReference type="SAM" id="SignalP"/>
    </source>
</evidence>
<keyword evidence="2" id="KW-0732">Signal</keyword>
<reference evidence="4" key="1">
    <citation type="journal article" date="2020" name="Mol. Plant Microbe Interact.">
        <title>Genome Sequence of the Biocontrol Agent Coniothyrium minitans strain Conio (IMI 134523).</title>
        <authorList>
            <person name="Patel D."/>
            <person name="Shittu T.A."/>
            <person name="Baroncelli R."/>
            <person name="Muthumeenakshi S."/>
            <person name="Osborne T.H."/>
            <person name="Janganan T.K."/>
            <person name="Sreenivasaprasad S."/>
        </authorList>
    </citation>
    <scope>NUCLEOTIDE SEQUENCE</scope>
    <source>
        <strain evidence="4">Conio</strain>
    </source>
</reference>
<dbReference type="AlphaFoldDB" id="A0A9P6KNN5"/>
<proteinExistence type="predicted"/>
<gene>
    <name evidence="4" type="ORF">PMIN01_08136</name>
</gene>
<evidence type="ECO:0000313" key="4">
    <source>
        <dbReference type="EMBL" id="KAF9733793.1"/>
    </source>
</evidence>
<feature type="compositionally biased region" description="Polar residues" evidence="1">
    <location>
        <begin position="417"/>
        <end position="427"/>
    </location>
</feature>
<dbReference type="OrthoDB" id="5068804at2759"/>
<dbReference type="EMBL" id="WJXW01000008">
    <property type="protein sequence ID" value="KAF9733793.1"/>
    <property type="molecule type" value="Genomic_DNA"/>
</dbReference>
<dbReference type="InterPro" id="IPR031348">
    <property type="entry name" value="PigL_N"/>
</dbReference>
<feature type="domain" description="Azaphilone pigments biosynthesis cluster protein L N-terminal" evidence="3">
    <location>
        <begin position="2"/>
        <end position="208"/>
    </location>
</feature>
<dbReference type="Proteomes" id="UP000756921">
    <property type="component" value="Unassembled WGS sequence"/>
</dbReference>
<evidence type="ECO:0000313" key="5">
    <source>
        <dbReference type="Proteomes" id="UP000756921"/>
    </source>
</evidence>
<evidence type="ECO:0000256" key="1">
    <source>
        <dbReference type="SAM" id="MobiDB-lite"/>
    </source>
</evidence>